<comment type="caution">
    <text evidence="2">The sequence shown here is derived from an EMBL/GenBank/DDBJ whole genome shotgun (WGS) entry which is preliminary data.</text>
</comment>
<reference evidence="2" key="1">
    <citation type="submission" date="2009-07" db="EMBL/GenBank/DDBJ databases">
        <authorList>
            <person name="Weinstock G."/>
            <person name="Sodergren E."/>
            <person name="Clifton S."/>
            <person name="Fulton L."/>
            <person name="Fulton B."/>
            <person name="Courtney L."/>
            <person name="Fronick C."/>
            <person name="Harrison M."/>
            <person name="Strong C."/>
            <person name="Farmer C."/>
            <person name="Delahaunty K."/>
            <person name="Markovic C."/>
            <person name="Hall O."/>
            <person name="Minx P."/>
            <person name="Tomlinson C."/>
            <person name="Mitreva M."/>
            <person name="Nelson J."/>
            <person name="Hou S."/>
            <person name="Wollam A."/>
            <person name="Pepin K.H."/>
            <person name="Johnson M."/>
            <person name="Bhonagiri V."/>
            <person name="Nash W.E."/>
            <person name="Warren W."/>
            <person name="Chinwalla A."/>
            <person name="Mardis E.R."/>
            <person name="Wilson R.K."/>
        </authorList>
    </citation>
    <scope>NUCLEOTIDE SEQUENCE [LARGE SCALE GENOMIC DNA]</scope>
    <source>
        <strain evidence="2">DSM 14469</strain>
    </source>
</reference>
<feature type="region of interest" description="Disordered" evidence="1">
    <location>
        <begin position="41"/>
        <end position="60"/>
    </location>
</feature>
<name>C6LDQ1_9FIRM</name>
<protein>
    <submittedName>
        <fullName evidence="2">Uncharacterized protein</fullName>
    </submittedName>
</protein>
<proteinExistence type="predicted"/>
<feature type="compositionally biased region" description="Acidic residues" evidence="1">
    <location>
        <begin position="49"/>
        <end position="60"/>
    </location>
</feature>
<keyword evidence="3" id="KW-1185">Reference proteome</keyword>
<gene>
    <name evidence="2" type="ORF">BRYFOR_06749</name>
</gene>
<organism evidence="2 3">
    <name type="scientific">Marvinbryantia formatexigens DSM 14469</name>
    <dbReference type="NCBI Taxonomy" id="478749"/>
    <lineage>
        <taxon>Bacteria</taxon>
        <taxon>Bacillati</taxon>
        <taxon>Bacillota</taxon>
        <taxon>Clostridia</taxon>
        <taxon>Lachnospirales</taxon>
        <taxon>Lachnospiraceae</taxon>
        <taxon>Marvinbryantia</taxon>
    </lineage>
</organism>
<evidence type="ECO:0000313" key="2">
    <source>
        <dbReference type="EMBL" id="EET61105.1"/>
    </source>
</evidence>
<dbReference type="AlphaFoldDB" id="C6LDQ1"/>
<evidence type="ECO:0000313" key="3">
    <source>
        <dbReference type="Proteomes" id="UP000005561"/>
    </source>
</evidence>
<evidence type="ECO:0000256" key="1">
    <source>
        <dbReference type="SAM" id="MobiDB-lite"/>
    </source>
</evidence>
<sequence length="60" mass="6718">MCGDGASASSLLFYIYDKNVRWTFLGCYTFAGQDFSQFSGMRERAGEEGHEEEQDFDCGG</sequence>
<accession>C6LDQ1</accession>
<dbReference type="EMBL" id="ACCL02000007">
    <property type="protein sequence ID" value="EET61105.1"/>
    <property type="molecule type" value="Genomic_DNA"/>
</dbReference>
<dbReference type="Proteomes" id="UP000005561">
    <property type="component" value="Unassembled WGS sequence"/>
</dbReference>